<dbReference type="EMBL" id="WWVT01000014">
    <property type="protein sequence ID" value="MZL62466.1"/>
    <property type="molecule type" value="Genomic_DNA"/>
</dbReference>
<accession>A0A6L8TE12</accession>
<evidence type="ECO:0000313" key="1">
    <source>
        <dbReference type="EMBL" id="MZL62466.1"/>
    </source>
</evidence>
<gene>
    <name evidence="1" type="ORF">GT694_10525</name>
</gene>
<dbReference type="Gene3D" id="3.10.420.10">
    <property type="entry name" value="SecB-like"/>
    <property type="match status" value="1"/>
</dbReference>
<dbReference type="Proteomes" id="UP000473323">
    <property type="component" value="Unassembled WGS sequence"/>
</dbReference>
<dbReference type="SUPFAM" id="SSF54611">
    <property type="entry name" value="SecB-like"/>
    <property type="match status" value="1"/>
</dbReference>
<dbReference type="RefSeq" id="WP_059086319.1">
    <property type="nucleotide sequence ID" value="NZ_LN913006.1"/>
</dbReference>
<organism evidence="1 2">
    <name type="scientific">Blautia massiliensis</name>
    <name type="common">ex Durand et al. 2017</name>
    <dbReference type="NCBI Taxonomy" id="1737424"/>
    <lineage>
        <taxon>Bacteria</taxon>
        <taxon>Bacillati</taxon>
        <taxon>Bacillota</taxon>
        <taxon>Clostridia</taxon>
        <taxon>Lachnospirales</taxon>
        <taxon>Lachnospiraceae</taxon>
        <taxon>Blautia</taxon>
    </lineage>
</organism>
<name>A0A6L8TE12_9FIRM</name>
<sequence>MEYESHLILQHLVFDEIEFKRLGFKTESEVNYGLEIQIGRDHDNQEHYKVTLVLNGKKDKEYIFKIVLSGFFEIKNAENISDKETLIHKNAVAIMMPYLRSEVSLLTSQPETNSIVMPIFNINKMIK</sequence>
<reference evidence="1 2" key="1">
    <citation type="journal article" date="2019" name="Nat. Med.">
        <title>A library of human gut bacterial isolates paired with longitudinal multiomics data enables mechanistic microbiome research.</title>
        <authorList>
            <person name="Poyet M."/>
            <person name="Groussin M."/>
            <person name="Gibbons S.M."/>
            <person name="Avila-Pacheco J."/>
            <person name="Jiang X."/>
            <person name="Kearney S.M."/>
            <person name="Perrotta A.R."/>
            <person name="Berdy B."/>
            <person name="Zhao S."/>
            <person name="Lieberman T.D."/>
            <person name="Swanson P.K."/>
            <person name="Smith M."/>
            <person name="Roesemann S."/>
            <person name="Alexander J.E."/>
            <person name="Rich S.A."/>
            <person name="Livny J."/>
            <person name="Vlamakis H."/>
            <person name="Clish C."/>
            <person name="Bullock K."/>
            <person name="Deik A."/>
            <person name="Scott J."/>
            <person name="Pierce K.A."/>
            <person name="Xavier R.J."/>
            <person name="Alm E.J."/>
        </authorList>
    </citation>
    <scope>NUCLEOTIDE SEQUENCE [LARGE SCALE GENOMIC DNA]</scope>
    <source>
        <strain evidence="1 2">BIOML-A4</strain>
    </source>
</reference>
<protein>
    <submittedName>
        <fullName evidence="1">Preprotein translocase subunit SecB</fullName>
    </submittedName>
</protein>
<dbReference type="InterPro" id="IPR035958">
    <property type="entry name" value="SecB-like_sf"/>
</dbReference>
<dbReference type="AlphaFoldDB" id="A0A6L8TE12"/>
<comment type="caution">
    <text evidence="1">The sequence shown here is derived from an EMBL/GenBank/DDBJ whole genome shotgun (WGS) entry which is preliminary data.</text>
</comment>
<evidence type="ECO:0000313" key="2">
    <source>
        <dbReference type="Proteomes" id="UP000473323"/>
    </source>
</evidence>
<proteinExistence type="predicted"/>